<evidence type="ECO:0000313" key="1">
    <source>
        <dbReference type="EMBL" id="CAB3780791.1"/>
    </source>
</evidence>
<reference evidence="1 2" key="1">
    <citation type="submission" date="2020-04" db="EMBL/GenBank/DDBJ databases">
        <authorList>
            <person name="De Canck E."/>
        </authorList>
    </citation>
    <scope>NUCLEOTIDE SEQUENCE [LARGE SCALE GENOMIC DNA]</scope>
    <source>
        <strain evidence="1 2">LMG 27177</strain>
    </source>
</reference>
<dbReference type="EMBL" id="CADIKI010000002">
    <property type="protein sequence ID" value="CAB3780791.1"/>
    <property type="molecule type" value="Genomic_DNA"/>
</dbReference>
<evidence type="ECO:0000313" key="2">
    <source>
        <dbReference type="Proteomes" id="UP000494252"/>
    </source>
</evidence>
<sequence length="122" mass="13475">MAKTAKPDTLFCSRDVSAFMPEEYKLVCIEEHYPVWATDLHAGPFTVCSYGTGDEALCPKHLTKHPRPRAIGSRRAAAGNVCDECKAVYALTSIIPTRRREAVACVCNFRDQKVITVSARAD</sequence>
<protein>
    <submittedName>
        <fullName evidence="1">Uncharacterized protein</fullName>
    </submittedName>
</protein>
<dbReference type="AlphaFoldDB" id="A0A6J5FI33"/>
<name>A0A6J5FI33_9BURK</name>
<keyword evidence="2" id="KW-1185">Reference proteome</keyword>
<organism evidence="1 2">
    <name type="scientific">Paraburkholderia fynbosensis</name>
    <dbReference type="NCBI Taxonomy" id="1200993"/>
    <lineage>
        <taxon>Bacteria</taxon>
        <taxon>Pseudomonadati</taxon>
        <taxon>Pseudomonadota</taxon>
        <taxon>Betaproteobacteria</taxon>
        <taxon>Burkholderiales</taxon>
        <taxon>Burkholderiaceae</taxon>
        <taxon>Paraburkholderia</taxon>
    </lineage>
</organism>
<accession>A0A6J5FI33</accession>
<dbReference type="Proteomes" id="UP000494252">
    <property type="component" value="Unassembled WGS sequence"/>
</dbReference>
<proteinExistence type="predicted"/>
<gene>
    <name evidence="1" type="ORF">LMG27177_01000</name>
</gene>